<evidence type="ECO:0000313" key="1">
    <source>
        <dbReference type="EMBL" id="RMA58530.1"/>
    </source>
</evidence>
<sequence length="110" mass="12457">MATAIESYQITYLGGGKRSSSREERRAIIHLYDSKKNRIGIALFYIDSSTMPDTDESTAGLTKIHYPNDSYHAIVDLLRNEDPIFLNYYEDIQSGSIETVREGVGEHELP</sequence>
<protein>
    <submittedName>
        <fullName evidence="1">Uncharacterized protein</fullName>
    </submittedName>
</protein>
<proteinExistence type="predicted"/>
<name>A0A3L9YGG7_9FLAO</name>
<dbReference type="AlphaFoldDB" id="A0A3L9YGG7"/>
<evidence type="ECO:0000313" key="2">
    <source>
        <dbReference type="Proteomes" id="UP000271339"/>
    </source>
</evidence>
<dbReference type="Proteomes" id="UP000271339">
    <property type="component" value="Unassembled WGS sequence"/>
</dbReference>
<organism evidence="1 2">
    <name type="scientific">Ulvibacter antarcticus</name>
    <dbReference type="NCBI Taxonomy" id="442714"/>
    <lineage>
        <taxon>Bacteria</taxon>
        <taxon>Pseudomonadati</taxon>
        <taxon>Bacteroidota</taxon>
        <taxon>Flavobacteriia</taxon>
        <taxon>Flavobacteriales</taxon>
        <taxon>Flavobacteriaceae</taxon>
        <taxon>Ulvibacter</taxon>
    </lineage>
</organism>
<keyword evidence="2" id="KW-1185">Reference proteome</keyword>
<reference evidence="1 2" key="1">
    <citation type="submission" date="2018-10" db="EMBL/GenBank/DDBJ databases">
        <title>Genomic Encyclopedia of Archaeal and Bacterial Type Strains, Phase II (KMG-II): from individual species to whole genera.</title>
        <authorList>
            <person name="Goeker M."/>
        </authorList>
    </citation>
    <scope>NUCLEOTIDE SEQUENCE [LARGE SCALE GENOMIC DNA]</scope>
    <source>
        <strain evidence="1 2">DSM 23424</strain>
    </source>
</reference>
<gene>
    <name evidence="1" type="ORF">BXY75_1903</name>
</gene>
<dbReference type="OrthoDB" id="1441420at2"/>
<dbReference type="EMBL" id="REFC01000013">
    <property type="protein sequence ID" value="RMA58530.1"/>
    <property type="molecule type" value="Genomic_DNA"/>
</dbReference>
<comment type="caution">
    <text evidence="1">The sequence shown here is derived from an EMBL/GenBank/DDBJ whole genome shotgun (WGS) entry which is preliminary data.</text>
</comment>
<dbReference type="RefSeq" id="WP_121907481.1">
    <property type="nucleotide sequence ID" value="NZ_REFC01000013.1"/>
</dbReference>
<accession>A0A3L9YGG7</accession>